<proteinExistence type="predicted"/>
<feature type="compositionally biased region" description="Basic and acidic residues" evidence="1">
    <location>
        <begin position="23"/>
        <end position="42"/>
    </location>
</feature>
<name>A0A1G6SRL0_9ACTN</name>
<evidence type="ECO:0000313" key="3">
    <source>
        <dbReference type="EMBL" id="SDD19570.1"/>
    </source>
</evidence>
<accession>A0A1G6SRL0</accession>
<dbReference type="STRING" id="58114.SAMN05216270_102257"/>
<evidence type="ECO:0000256" key="2">
    <source>
        <dbReference type="SAM" id="Phobius"/>
    </source>
</evidence>
<evidence type="ECO:0000313" key="4">
    <source>
        <dbReference type="Proteomes" id="UP000198949"/>
    </source>
</evidence>
<evidence type="ECO:0000256" key="1">
    <source>
        <dbReference type="SAM" id="MobiDB-lite"/>
    </source>
</evidence>
<keyword evidence="2" id="KW-1133">Transmembrane helix</keyword>
<dbReference type="AlphaFoldDB" id="A0A1G6SRL0"/>
<dbReference type="RefSeq" id="WP_091029426.1">
    <property type="nucleotide sequence ID" value="NZ_FNAD01000002.1"/>
</dbReference>
<feature type="region of interest" description="Disordered" evidence="1">
    <location>
        <begin position="1"/>
        <end position="75"/>
    </location>
</feature>
<keyword evidence="4" id="KW-1185">Reference proteome</keyword>
<organism evidence="3 4">
    <name type="scientific">Glycomyces harbinensis</name>
    <dbReference type="NCBI Taxonomy" id="58114"/>
    <lineage>
        <taxon>Bacteria</taxon>
        <taxon>Bacillati</taxon>
        <taxon>Actinomycetota</taxon>
        <taxon>Actinomycetes</taxon>
        <taxon>Glycomycetales</taxon>
        <taxon>Glycomycetaceae</taxon>
        <taxon>Glycomyces</taxon>
    </lineage>
</organism>
<reference evidence="4" key="1">
    <citation type="submission" date="2016-10" db="EMBL/GenBank/DDBJ databases">
        <authorList>
            <person name="Varghese N."/>
            <person name="Submissions S."/>
        </authorList>
    </citation>
    <scope>NUCLEOTIDE SEQUENCE [LARGE SCALE GENOMIC DNA]</scope>
    <source>
        <strain evidence="4">CGMCC 4.3516</strain>
    </source>
</reference>
<keyword evidence="2" id="KW-0812">Transmembrane</keyword>
<protein>
    <recommendedName>
        <fullName evidence="5">DUF308 domain-containing protein</fullName>
    </recommendedName>
</protein>
<feature type="transmembrane region" description="Helical" evidence="2">
    <location>
        <begin position="133"/>
        <end position="149"/>
    </location>
</feature>
<feature type="transmembrane region" description="Helical" evidence="2">
    <location>
        <begin position="99"/>
        <end position="121"/>
    </location>
</feature>
<keyword evidence="2" id="KW-0472">Membrane</keyword>
<dbReference type="OrthoDB" id="5194301at2"/>
<gene>
    <name evidence="3" type="ORF">SAMN05216270_102257</name>
</gene>
<dbReference type="Proteomes" id="UP000198949">
    <property type="component" value="Unassembled WGS sequence"/>
</dbReference>
<evidence type="ECO:0008006" key="5">
    <source>
        <dbReference type="Google" id="ProtNLM"/>
    </source>
</evidence>
<sequence length="167" mass="17743">MTERSDEQESSGEPENIPGEGAGELRPEDVDRRFNELVRGLDDPGADLSKGGDAEEFAADAAPAAPADPDEEPTLLELWDAELPDDDEDDYVPPEPPPLLWPSLQAVGGILLIIGGIALLVNPSIAPLGQNPGRLVGFIGFLLGVWLLISRLRPDKDADDTDDGAVV</sequence>
<dbReference type="EMBL" id="FNAD01000002">
    <property type="protein sequence ID" value="SDD19570.1"/>
    <property type="molecule type" value="Genomic_DNA"/>
</dbReference>